<evidence type="ECO:0000313" key="2">
    <source>
        <dbReference type="EMBL" id="AFD05408.1"/>
    </source>
</evidence>
<organism evidence="2 3">
    <name type="scientific">Solitalea canadensis (strain ATCC 29591 / DSM 3403 / JCM 21819 / LMG 8368 / NBRC 15130 / NCIMB 12057 / USAM 9D)</name>
    <name type="common">Flexibacter canadensis</name>
    <dbReference type="NCBI Taxonomy" id="929556"/>
    <lineage>
        <taxon>Bacteria</taxon>
        <taxon>Pseudomonadati</taxon>
        <taxon>Bacteroidota</taxon>
        <taxon>Sphingobacteriia</taxon>
        <taxon>Sphingobacteriales</taxon>
        <taxon>Sphingobacteriaceae</taxon>
        <taxon>Solitalea</taxon>
    </lineage>
</organism>
<feature type="domain" description="DUF4440" evidence="1">
    <location>
        <begin position="44"/>
        <end position="155"/>
    </location>
</feature>
<dbReference type="KEGG" id="scn:Solca_0264"/>
<dbReference type="InterPro" id="IPR027843">
    <property type="entry name" value="DUF4440"/>
</dbReference>
<dbReference type="AlphaFoldDB" id="H8KSU8"/>
<name>H8KSU8_SOLCM</name>
<evidence type="ECO:0000313" key="3">
    <source>
        <dbReference type="Proteomes" id="UP000007590"/>
    </source>
</evidence>
<evidence type="ECO:0000259" key="1">
    <source>
        <dbReference type="Pfam" id="PF14534"/>
    </source>
</evidence>
<dbReference type="Proteomes" id="UP000007590">
    <property type="component" value="Chromosome"/>
</dbReference>
<gene>
    <name evidence="2" type="ordered locus">Solca_0264</name>
</gene>
<proteinExistence type="predicted"/>
<dbReference type="SUPFAM" id="SSF54427">
    <property type="entry name" value="NTF2-like"/>
    <property type="match status" value="1"/>
</dbReference>
<protein>
    <recommendedName>
        <fullName evidence="1">DUF4440 domain-containing protein</fullName>
    </recommendedName>
</protein>
<keyword evidence="3" id="KW-1185">Reference proteome</keyword>
<dbReference type="Pfam" id="PF14534">
    <property type="entry name" value="DUF4440"/>
    <property type="match status" value="1"/>
</dbReference>
<dbReference type="eggNOG" id="COG4319">
    <property type="taxonomic scope" value="Bacteria"/>
</dbReference>
<dbReference type="InterPro" id="IPR032710">
    <property type="entry name" value="NTF2-like_dom_sf"/>
</dbReference>
<dbReference type="HOGENOM" id="CLU_111151_1_0_10"/>
<dbReference type="OrthoDB" id="1357763at2"/>
<sequence length="163" mass="18704">MKTTLLSFKIAIIFIACFVERSNAQTISKPYKPASQELFNEIAHMDSVMFNAFNAHNLEALKTTFSTDLEFYHDKGGLAGYDQTMENFKSLFEKNKDTGLRRDLVKGSLEVYPINNYGAVEVCSHKFCHVENGKDDCGVFKNIMIWQKKDGQWKVTRVISYDH</sequence>
<accession>H8KSU8</accession>
<dbReference type="EMBL" id="CP003349">
    <property type="protein sequence ID" value="AFD05408.1"/>
    <property type="molecule type" value="Genomic_DNA"/>
</dbReference>
<dbReference type="RefSeq" id="WP_014678636.1">
    <property type="nucleotide sequence ID" value="NC_017770.1"/>
</dbReference>
<dbReference type="Gene3D" id="3.10.450.50">
    <property type="match status" value="1"/>
</dbReference>
<reference evidence="2" key="1">
    <citation type="submission" date="2012-02" db="EMBL/GenBank/DDBJ databases">
        <title>The complete genome of Solitalea canadensis DSM 3403.</title>
        <authorList>
            <consortium name="US DOE Joint Genome Institute (JGI-PGF)"/>
            <person name="Lucas S."/>
            <person name="Copeland A."/>
            <person name="Lapidus A."/>
            <person name="Glavina del Rio T."/>
            <person name="Dalin E."/>
            <person name="Tice H."/>
            <person name="Bruce D."/>
            <person name="Goodwin L."/>
            <person name="Pitluck S."/>
            <person name="Peters L."/>
            <person name="Ovchinnikova G."/>
            <person name="Lu M."/>
            <person name="Kyrpides N."/>
            <person name="Mavromatis K."/>
            <person name="Ivanova N."/>
            <person name="Brettin T."/>
            <person name="Detter J.C."/>
            <person name="Han C."/>
            <person name="Larimer F."/>
            <person name="Land M."/>
            <person name="Hauser L."/>
            <person name="Markowitz V."/>
            <person name="Cheng J.-F."/>
            <person name="Hugenholtz P."/>
            <person name="Woyke T."/>
            <person name="Wu D."/>
            <person name="Spring S."/>
            <person name="Schroeder M."/>
            <person name="Kopitz M."/>
            <person name="Brambilla E."/>
            <person name="Klenk H.-P."/>
            <person name="Eisen J.A."/>
        </authorList>
    </citation>
    <scope>NUCLEOTIDE SEQUENCE</scope>
    <source>
        <strain evidence="2">DSM 3403</strain>
    </source>
</reference>
<dbReference type="STRING" id="929556.Solca_0264"/>